<feature type="compositionally biased region" description="Basic and acidic residues" evidence="1">
    <location>
        <begin position="137"/>
        <end position="147"/>
    </location>
</feature>
<name>A0A6J4HPV0_9PROT</name>
<evidence type="ECO:0000256" key="1">
    <source>
        <dbReference type="SAM" id="MobiDB-lite"/>
    </source>
</evidence>
<feature type="region of interest" description="Disordered" evidence="1">
    <location>
        <begin position="27"/>
        <end position="52"/>
    </location>
</feature>
<feature type="non-terminal residue" evidence="2">
    <location>
        <position position="281"/>
    </location>
</feature>
<feature type="compositionally biased region" description="Low complexity" evidence="1">
    <location>
        <begin position="32"/>
        <end position="42"/>
    </location>
</feature>
<feature type="region of interest" description="Disordered" evidence="1">
    <location>
        <begin position="72"/>
        <end position="225"/>
    </location>
</feature>
<protein>
    <submittedName>
        <fullName evidence="2">Zn-dependent hydrolase</fullName>
    </submittedName>
</protein>
<proteinExistence type="predicted"/>
<gene>
    <name evidence="2" type="ORF">AVDCRST_MAG04-1051</name>
</gene>
<accession>A0A6J4HPV0</accession>
<evidence type="ECO:0000313" key="2">
    <source>
        <dbReference type="EMBL" id="CAA9229568.1"/>
    </source>
</evidence>
<reference evidence="2" key="1">
    <citation type="submission" date="2020-02" db="EMBL/GenBank/DDBJ databases">
        <authorList>
            <person name="Meier V. D."/>
        </authorList>
    </citation>
    <scope>NUCLEOTIDE SEQUENCE</scope>
    <source>
        <strain evidence="2">AVDCRST_MAG04</strain>
    </source>
</reference>
<feature type="non-terminal residue" evidence="2">
    <location>
        <position position="1"/>
    </location>
</feature>
<organism evidence="2">
    <name type="scientific">uncultured Acetobacteraceae bacterium</name>
    <dbReference type="NCBI Taxonomy" id="169975"/>
    <lineage>
        <taxon>Bacteria</taxon>
        <taxon>Pseudomonadati</taxon>
        <taxon>Pseudomonadota</taxon>
        <taxon>Alphaproteobacteria</taxon>
        <taxon>Acetobacterales</taxon>
        <taxon>Acetobacteraceae</taxon>
        <taxon>environmental samples</taxon>
    </lineage>
</organism>
<feature type="region of interest" description="Disordered" evidence="1">
    <location>
        <begin position="243"/>
        <end position="281"/>
    </location>
</feature>
<dbReference type="AlphaFoldDB" id="A0A6J4HPV0"/>
<sequence>AAEAVRLLQLRPLAEVLRPAARLPGLHGHAQRPAARRLALPPGRGGARDAARPLAPAGARHGRLLHLAALRPQRHRLAPPAPGRQRRLRGRPLLHGRHARRDRAPGRHPHPRRFARPRLRRALAVAGRVPAGGAGDPKGRPPHDQGLPRHLALRRRAATAARPHPPPRRRPLRRPSGDARRGPAHAFLRRRLQGGPGRARREPRRLHPQGLPQVHPPHPEGGRALPKRDRAARLRHGLHALRTRARRHEGHCPRRAGRRGARPARRAAHPHGRTARKGFGV</sequence>
<keyword evidence="2" id="KW-0378">Hydrolase</keyword>
<dbReference type="EMBL" id="CADCTL010000079">
    <property type="protein sequence ID" value="CAA9229568.1"/>
    <property type="molecule type" value="Genomic_DNA"/>
</dbReference>
<dbReference type="GO" id="GO:0016787">
    <property type="term" value="F:hydrolase activity"/>
    <property type="evidence" value="ECO:0007669"/>
    <property type="project" value="UniProtKB-KW"/>
</dbReference>
<feature type="compositionally biased region" description="Basic residues" evidence="1">
    <location>
        <begin position="84"/>
        <end position="121"/>
    </location>
</feature>